<gene>
    <name evidence="5" type="primary">Dana\GF18760</name>
    <name evidence="5" type="synonym">dana_GLEANR_20017</name>
    <name evidence="5" type="ORF">GF18760</name>
</gene>
<evidence type="ECO:0000256" key="2">
    <source>
        <dbReference type="ARBA" id="ARBA00022676"/>
    </source>
</evidence>
<dbReference type="SUPFAM" id="SSF53756">
    <property type="entry name" value="UDP-Glycosyltransferase/glycogen phosphorylase"/>
    <property type="match status" value="1"/>
</dbReference>
<dbReference type="KEGG" id="dan:6501530"/>
<dbReference type="eggNOG" id="KOG1192">
    <property type="taxonomic scope" value="Eukaryota"/>
</dbReference>
<dbReference type="Gene3D" id="3.40.50.2000">
    <property type="entry name" value="Glycogen Phosphorylase B"/>
    <property type="match status" value="1"/>
</dbReference>
<dbReference type="InterPro" id="IPR050271">
    <property type="entry name" value="UDP-glycosyltransferase"/>
</dbReference>
<keyword evidence="2 5" id="KW-0328">Glycosyltransferase</keyword>
<reference evidence="5 6" key="1">
    <citation type="journal article" date="2007" name="Nature">
        <title>Evolution of genes and genomes on the Drosophila phylogeny.</title>
        <authorList>
            <consortium name="Drosophila 12 Genomes Consortium"/>
            <person name="Clark A.G."/>
            <person name="Eisen M.B."/>
            <person name="Smith D.R."/>
            <person name="Bergman C.M."/>
            <person name="Oliver B."/>
            <person name="Markow T.A."/>
            <person name="Kaufman T.C."/>
            <person name="Kellis M."/>
            <person name="Gelbart W."/>
            <person name="Iyer V.N."/>
            <person name="Pollard D.A."/>
            <person name="Sackton T.B."/>
            <person name="Larracuente A.M."/>
            <person name="Singh N.D."/>
            <person name="Abad J.P."/>
            <person name="Abt D.N."/>
            <person name="Adryan B."/>
            <person name="Aguade M."/>
            <person name="Akashi H."/>
            <person name="Anderson W.W."/>
            <person name="Aquadro C.F."/>
            <person name="Ardell D.H."/>
            <person name="Arguello R."/>
            <person name="Artieri C.G."/>
            <person name="Barbash D.A."/>
            <person name="Barker D."/>
            <person name="Barsanti P."/>
            <person name="Batterham P."/>
            <person name="Batzoglou S."/>
            <person name="Begun D."/>
            <person name="Bhutkar A."/>
            <person name="Blanco E."/>
            <person name="Bosak S.A."/>
            <person name="Bradley R.K."/>
            <person name="Brand A.D."/>
            <person name="Brent M.R."/>
            <person name="Brooks A.N."/>
            <person name="Brown R.H."/>
            <person name="Butlin R.K."/>
            <person name="Caggese C."/>
            <person name="Calvi B.R."/>
            <person name="Bernardo de Carvalho A."/>
            <person name="Caspi A."/>
            <person name="Castrezana S."/>
            <person name="Celniker S.E."/>
            <person name="Chang J.L."/>
            <person name="Chapple C."/>
            <person name="Chatterji S."/>
            <person name="Chinwalla A."/>
            <person name="Civetta A."/>
            <person name="Clifton S.W."/>
            <person name="Comeron J.M."/>
            <person name="Costello J.C."/>
            <person name="Coyne J.A."/>
            <person name="Daub J."/>
            <person name="David R.G."/>
            <person name="Delcher A.L."/>
            <person name="Delehaunty K."/>
            <person name="Do C.B."/>
            <person name="Ebling H."/>
            <person name="Edwards K."/>
            <person name="Eickbush T."/>
            <person name="Evans J.D."/>
            <person name="Filipski A."/>
            <person name="Findeiss S."/>
            <person name="Freyhult E."/>
            <person name="Fulton L."/>
            <person name="Fulton R."/>
            <person name="Garcia A.C."/>
            <person name="Gardiner A."/>
            <person name="Garfield D.A."/>
            <person name="Garvin B.E."/>
            <person name="Gibson G."/>
            <person name="Gilbert D."/>
            <person name="Gnerre S."/>
            <person name="Godfrey J."/>
            <person name="Good R."/>
            <person name="Gotea V."/>
            <person name="Gravely B."/>
            <person name="Greenberg A.J."/>
            <person name="Griffiths-Jones S."/>
            <person name="Gross S."/>
            <person name="Guigo R."/>
            <person name="Gustafson E.A."/>
            <person name="Haerty W."/>
            <person name="Hahn M.W."/>
            <person name="Halligan D.L."/>
            <person name="Halpern A.L."/>
            <person name="Halter G.M."/>
            <person name="Han M.V."/>
            <person name="Heger A."/>
            <person name="Hillier L."/>
            <person name="Hinrichs A.S."/>
            <person name="Holmes I."/>
            <person name="Hoskins R.A."/>
            <person name="Hubisz M.J."/>
            <person name="Hultmark D."/>
            <person name="Huntley M.A."/>
            <person name="Jaffe D.B."/>
            <person name="Jagadeeshan S."/>
            <person name="Jeck W.R."/>
            <person name="Johnson J."/>
            <person name="Jones C.D."/>
            <person name="Jordan W.C."/>
            <person name="Karpen G.H."/>
            <person name="Kataoka E."/>
            <person name="Keightley P.D."/>
            <person name="Kheradpour P."/>
            <person name="Kirkness E.F."/>
            <person name="Koerich L.B."/>
            <person name="Kristiansen K."/>
            <person name="Kudrna D."/>
            <person name="Kulathinal R.J."/>
            <person name="Kumar S."/>
            <person name="Kwok R."/>
            <person name="Lander E."/>
            <person name="Langley C.H."/>
            <person name="Lapoint R."/>
            <person name="Lazzaro B.P."/>
            <person name="Lee S.J."/>
            <person name="Levesque L."/>
            <person name="Li R."/>
            <person name="Lin C.F."/>
            <person name="Lin M.F."/>
            <person name="Lindblad-Toh K."/>
            <person name="Llopart A."/>
            <person name="Long M."/>
            <person name="Low L."/>
            <person name="Lozovsky E."/>
            <person name="Lu J."/>
            <person name="Luo M."/>
            <person name="Machado C.A."/>
            <person name="Makalowski W."/>
            <person name="Marzo M."/>
            <person name="Matsuda M."/>
            <person name="Matzkin L."/>
            <person name="McAllister B."/>
            <person name="McBride C.S."/>
            <person name="McKernan B."/>
            <person name="McKernan K."/>
            <person name="Mendez-Lago M."/>
            <person name="Minx P."/>
            <person name="Mollenhauer M.U."/>
            <person name="Montooth K."/>
            <person name="Mount S.M."/>
            <person name="Mu X."/>
            <person name="Myers E."/>
            <person name="Negre B."/>
            <person name="Newfeld S."/>
            <person name="Nielsen R."/>
            <person name="Noor M.A."/>
            <person name="O'Grady P."/>
            <person name="Pachter L."/>
            <person name="Papaceit M."/>
            <person name="Parisi M.J."/>
            <person name="Parisi M."/>
            <person name="Parts L."/>
            <person name="Pedersen J.S."/>
            <person name="Pesole G."/>
            <person name="Phillippy A.M."/>
            <person name="Ponting C.P."/>
            <person name="Pop M."/>
            <person name="Porcelli D."/>
            <person name="Powell J.R."/>
            <person name="Prohaska S."/>
            <person name="Pruitt K."/>
            <person name="Puig M."/>
            <person name="Quesneville H."/>
            <person name="Ram K.R."/>
            <person name="Rand D."/>
            <person name="Rasmussen M.D."/>
            <person name="Reed L.K."/>
            <person name="Reenan R."/>
            <person name="Reily A."/>
            <person name="Remington K.A."/>
            <person name="Rieger T.T."/>
            <person name="Ritchie M.G."/>
            <person name="Robin C."/>
            <person name="Rogers Y.H."/>
            <person name="Rohde C."/>
            <person name="Rozas J."/>
            <person name="Rubenfield M.J."/>
            <person name="Ruiz A."/>
            <person name="Russo S."/>
            <person name="Salzberg S.L."/>
            <person name="Sanchez-Gracia A."/>
            <person name="Saranga D.J."/>
            <person name="Sato H."/>
            <person name="Schaeffer S.W."/>
            <person name="Schatz M.C."/>
            <person name="Schlenke T."/>
            <person name="Schwartz R."/>
            <person name="Segarra C."/>
            <person name="Singh R.S."/>
            <person name="Sirot L."/>
            <person name="Sirota M."/>
            <person name="Sisneros N.B."/>
            <person name="Smith C.D."/>
            <person name="Smith T.F."/>
            <person name="Spieth J."/>
            <person name="Stage D.E."/>
            <person name="Stark A."/>
            <person name="Stephan W."/>
            <person name="Strausberg R.L."/>
            <person name="Strempel S."/>
            <person name="Sturgill D."/>
            <person name="Sutton G."/>
            <person name="Sutton G.G."/>
            <person name="Tao W."/>
            <person name="Teichmann S."/>
            <person name="Tobari Y.N."/>
            <person name="Tomimura Y."/>
            <person name="Tsolas J.M."/>
            <person name="Valente V.L."/>
            <person name="Venter E."/>
            <person name="Venter J.C."/>
            <person name="Vicario S."/>
            <person name="Vieira F.G."/>
            <person name="Vilella A.J."/>
            <person name="Villasante A."/>
            <person name="Walenz B."/>
            <person name="Wang J."/>
            <person name="Wasserman M."/>
            <person name="Watts T."/>
            <person name="Wilson D."/>
            <person name="Wilson R.K."/>
            <person name="Wing R.A."/>
            <person name="Wolfner M.F."/>
            <person name="Wong A."/>
            <person name="Wong G.K."/>
            <person name="Wu C.I."/>
            <person name="Wu G."/>
            <person name="Yamamoto D."/>
            <person name="Yang H.P."/>
            <person name="Yang S.P."/>
            <person name="Yorke J.A."/>
            <person name="Yoshida K."/>
            <person name="Zdobnov E."/>
            <person name="Zhang P."/>
            <person name="Zhang Y."/>
            <person name="Zimin A.V."/>
            <person name="Baldwin J."/>
            <person name="Abdouelleil A."/>
            <person name="Abdulkadir J."/>
            <person name="Abebe A."/>
            <person name="Abera B."/>
            <person name="Abreu J."/>
            <person name="Acer S.C."/>
            <person name="Aftuck L."/>
            <person name="Alexander A."/>
            <person name="An P."/>
            <person name="Anderson E."/>
            <person name="Anderson S."/>
            <person name="Arachi H."/>
            <person name="Azer M."/>
            <person name="Bachantsang P."/>
            <person name="Barry A."/>
            <person name="Bayul T."/>
            <person name="Berlin A."/>
            <person name="Bessette D."/>
            <person name="Bloom T."/>
            <person name="Blye J."/>
            <person name="Boguslavskiy L."/>
            <person name="Bonnet C."/>
            <person name="Boukhgalter B."/>
            <person name="Bourzgui I."/>
            <person name="Brown A."/>
            <person name="Cahill P."/>
            <person name="Channer S."/>
            <person name="Cheshatsang Y."/>
            <person name="Chuda L."/>
            <person name="Citroen M."/>
            <person name="Collymore A."/>
            <person name="Cooke P."/>
            <person name="Costello M."/>
            <person name="D'Aco K."/>
            <person name="Daza R."/>
            <person name="De Haan G."/>
            <person name="DeGray S."/>
            <person name="DeMaso C."/>
            <person name="Dhargay N."/>
            <person name="Dooley K."/>
            <person name="Dooley E."/>
            <person name="Doricent M."/>
            <person name="Dorje P."/>
            <person name="Dorjee K."/>
            <person name="Dupes A."/>
            <person name="Elong R."/>
            <person name="Falk J."/>
            <person name="Farina A."/>
            <person name="Faro S."/>
            <person name="Ferguson D."/>
            <person name="Fisher S."/>
            <person name="Foley C.D."/>
            <person name="Franke A."/>
            <person name="Friedrich D."/>
            <person name="Gadbois L."/>
            <person name="Gearin G."/>
            <person name="Gearin C.R."/>
            <person name="Giannoukos G."/>
            <person name="Goode T."/>
            <person name="Graham J."/>
            <person name="Grandbois E."/>
            <person name="Grewal S."/>
            <person name="Gyaltsen K."/>
            <person name="Hafez N."/>
            <person name="Hagos B."/>
            <person name="Hall J."/>
            <person name="Henson C."/>
            <person name="Hollinger A."/>
            <person name="Honan T."/>
            <person name="Huard M.D."/>
            <person name="Hughes L."/>
            <person name="Hurhula B."/>
            <person name="Husby M.E."/>
            <person name="Kamat A."/>
            <person name="Kanga B."/>
            <person name="Kashin S."/>
            <person name="Khazanovich D."/>
            <person name="Kisner P."/>
            <person name="Lance K."/>
            <person name="Lara M."/>
            <person name="Lee W."/>
            <person name="Lennon N."/>
            <person name="Letendre F."/>
            <person name="LeVine R."/>
            <person name="Lipovsky A."/>
            <person name="Liu X."/>
            <person name="Liu J."/>
            <person name="Liu S."/>
            <person name="Lokyitsang T."/>
            <person name="Lokyitsang Y."/>
            <person name="Lubonja R."/>
            <person name="Lui A."/>
            <person name="MacDonald P."/>
            <person name="Magnisalis V."/>
            <person name="Maru K."/>
            <person name="Matthews C."/>
            <person name="McCusker W."/>
            <person name="McDonough S."/>
            <person name="Mehta T."/>
            <person name="Meldrim J."/>
            <person name="Meneus L."/>
            <person name="Mihai O."/>
            <person name="Mihalev A."/>
            <person name="Mihova T."/>
            <person name="Mittelman R."/>
            <person name="Mlenga V."/>
            <person name="Montmayeur A."/>
            <person name="Mulrain L."/>
            <person name="Navidi A."/>
            <person name="Naylor J."/>
            <person name="Negash T."/>
            <person name="Nguyen T."/>
            <person name="Nguyen N."/>
            <person name="Nicol R."/>
            <person name="Norbu C."/>
            <person name="Norbu N."/>
            <person name="Novod N."/>
            <person name="O'Neill B."/>
            <person name="Osman S."/>
            <person name="Markiewicz E."/>
            <person name="Oyono O.L."/>
            <person name="Patti C."/>
            <person name="Phunkhang P."/>
            <person name="Pierre F."/>
            <person name="Priest M."/>
            <person name="Raghuraman S."/>
            <person name="Rege F."/>
            <person name="Reyes R."/>
            <person name="Rise C."/>
            <person name="Rogov P."/>
            <person name="Ross K."/>
            <person name="Ryan E."/>
            <person name="Settipalli S."/>
            <person name="Shea T."/>
            <person name="Sherpa N."/>
            <person name="Shi L."/>
            <person name="Shih D."/>
            <person name="Sparrow T."/>
            <person name="Spaulding J."/>
            <person name="Stalker J."/>
            <person name="Stange-Thomann N."/>
            <person name="Stavropoulos S."/>
            <person name="Stone C."/>
            <person name="Strader C."/>
            <person name="Tesfaye S."/>
            <person name="Thomson T."/>
            <person name="Thoulutsang Y."/>
            <person name="Thoulutsang D."/>
            <person name="Topham K."/>
            <person name="Topping I."/>
            <person name="Tsamla T."/>
            <person name="Vassiliev H."/>
            <person name="Vo A."/>
            <person name="Wangchuk T."/>
            <person name="Wangdi T."/>
            <person name="Weiand M."/>
            <person name="Wilkinson J."/>
            <person name="Wilson A."/>
            <person name="Yadav S."/>
            <person name="Young G."/>
            <person name="Yu Q."/>
            <person name="Zembek L."/>
            <person name="Zhong D."/>
            <person name="Zimmer A."/>
            <person name="Zwirko Z."/>
            <person name="Jaffe D.B."/>
            <person name="Alvarez P."/>
            <person name="Brockman W."/>
            <person name="Butler J."/>
            <person name="Chin C."/>
            <person name="Gnerre S."/>
            <person name="Grabherr M."/>
            <person name="Kleber M."/>
            <person name="Mauceli E."/>
            <person name="MacCallum I."/>
        </authorList>
    </citation>
    <scope>NUCLEOTIDE SEQUENCE [LARGE SCALE GENOMIC DNA]</scope>
    <source>
        <strain evidence="6">Tucson 14024-0371.13</strain>
    </source>
</reference>
<protein>
    <submittedName>
        <fullName evidence="5">Uncharacterized protein</fullName>
    </submittedName>
</protein>
<dbReference type="EMBL" id="CH902617">
    <property type="protein sequence ID" value="EDV43990.2"/>
    <property type="molecule type" value="Genomic_DNA"/>
</dbReference>
<proteinExistence type="inferred from homology"/>
<dbReference type="InParanoid" id="B3LY86"/>
<dbReference type="HOGENOM" id="CLU_012949_0_2_1"/>
<keyword evidence="4" id="KW-1133">Transmembrane helix</keyword>
<dbReference type="AlphaFoldDB" id="B3LY86"/>
<dbReference type="PANTHER" id="PTHR48043:SF145">
    <property type="entry name" value="FI06409P-RELATED"/>
    <property type="match status" value="1"/>
</dbReference>
<dbReference type="OrthoDB" id="5835829at2759"/>
<evidence type="ECO:0000256" key="1">
    <source>
        <dbReference type="ARBA" id="ARBA00009995"/>
    </source>
</evidence>
<dbReference type="Pfam" id="PF00201">
    <property type="entry name" value="UDPGT"/>
    <property type="match status" value="1"/>
</dbReference>
<dbReference type="PANTHER" id="PTHR48043">
    <property type="entry name" value="EG:EG0003.4 PROTEIN-RELATED"/>
    <property type="match status" value="1"/>
</dbReference>
<evidence type="ECO:0000256" key="4">
    <source>
        <dbReference type="SAM" id="Phobius"/>
    </source>
</evidence>
<name>B3LY86_DROAN</name>
<evidence type="ECO:0000313" key="6">
    <source>
        <dbReference type="Proteomes" id="UP000007801"/>
    </source>
</evidence>
<accession>B3LY86</accession>
<sequence length="514" mass="58913">MNVNSVEAANILGIFPYRHSSTYKVIQPLMQALVAKGHNLTIIAPSHISPDIDGVRHIRVDLLHQHLHELMNSDQLLDFFRDKWREAVFAATFLANTSAAILSDDAVQKMLSDKSERFDMVMIETAQLDAVYGMAEYYNATLVGVSYIRLNWSVEDLAGNPAPSVLEPISPMGFSLHSSLFSRIYNWVYITEEKLLNDLIIRPAQLRIFKKFFGYSAQKMEELRSRFSVILVNNHFSFGRVRSNVPNIIEIAGIHLSEPPEPCGQDLQQFLDEAEHGVIYFSLGLDIMLKLLPQDILQPLEQTFSRIKQRVVWKTDDTVTPNQTGNIYRMARTPQRMILSHPKTRIFITHGGILSLIEAIDSGVPMLGIPFFFDQLDNLHKVQQAGMARVLDTLSPTADTVTDIIRDLIEEPKYAQRAKEMSSIFKDRPISPLDSAVWWTEYALRHRDARLMRINESDLSFMVYYKVADLLPLCLRIGVIFIFIIFISCRLIKKHRTADMQIRERNSLVMQKLY</sequence>
<evidence type="ECO:0000313" key="5">
    <source>
        <dbReference type="EMBL" id="EDV43990.2"/>
    </source>
</evidence>
<keyword evidence="3 5" id="KW-0808">Transferase</keyword>
<dbReference type="GeneID" id="6501530"/>
<evidence type="ECO:0000256" key="3">
    <source>
        <dbReference type="ARBA" id="ARBA00022679"/>
    </source>
</evidence>
<keyword evidence="4" id="KW-0472">Membrane</keyword>
<comment type="similarity">
    <text evidence="1">Belongs to the UDP-glycosyltransferase family.</text>
</comment>
<keyword evidence="6" id="KW-1185">Reference proteome</keyword>
<dbReference type="CDD" id="cd03784">
    <property type="entry name" value="GT1_Gtf-like"/>
    <property type="match status" value="1"/>
</dbReference>
<dbReference type="InterPro" id="IPR002213">
    <property type="entry name" value="UDP_glucos_trans"/>
</dbReference>
<dbReference type="Proteomes" id="UP000007801">
    <property type="component" value="Unassembled WGS sequence"/>
</dbReference>
<dbReference type="GO" id="GO:0008194">
    <property type="term" value="F:UDP-glycosyltransferase activity"/>
    <property type="evidence" value="ECO:0007669"/>
    <property type="project" value="InterPro"/>
</dbReference>
<organism evidence="5 6">
    <name type="scientific">Drosophila ananassae</name>
    <name type="common">Fruit fly</name>
    <dbReference type="NCBI Taxonomy" id="7217"/>
    <lineage>
        <taxon>Eukaryota</taxon>
        <taxon>Metazoa</taxon>
        <taxon>Ecdysozoa</taxon>
        <taxon>Arthropoda</taxon>
        <taxon>Hexapoda</taxon>
        <taxon>Insecta</taxon>
        <taxon>Pterygota</taxon>
        <taxon>Neoptera</taxon>
        <taxon>Endopterygota</taxon>
        <taxon>Diptera</taxon>
        <taxon>Brachycera</taxon>
        <taxon>Muscomorpha</taxon>
        <taxon>Ephydroidea</taxon>
        <taxon>Drosophilidae</taxon>
        <taxon>Drosophila</taxon>
        <taxon>Sophophora</taxon>
    </lineage>
</organism>
<dbReference type="FunFam" id="3.40.50.2000:FF:000021">
    <property type="entry name" value="UDP-glucuronosyltransferase"/>
    <property type="match status" value="1"/>
</dbReference>
<keyword evidence="4" id="KW-0812">Transmembrane</keyword>
<feature type="transmembrane region" description="Helical" evidence="4">
    <location>
        <begin position="470"/>
        <end position="492"/>
    </location>
</feature>
<dbReference type="SMR" id="B3LY86"/>